<evidence type="ECO:0000256" key="7">
    <source>
        <dbReference type="ARBA" id="ARBA00022927"/>
    </source>
</evidence>
<feature type="transmembrane region" description="Helical" evidence="13">
    <location>
        <begin position="21"/>
        <end position="41"/>
    </location>
</feature>
<protein>
    <submittedName>
        <fullName evidence="14">Ac34d32e-c2c6-437f-8979-1d9517529c77</fullName>
    </submittedName>
</protein>
<keyword evidence="15" id="KW-1185">Reference proteome</keyword>
<evidence type="ECO:0000256" key="8">
    <source>
        <dbReference type="ARBA" id="ARBA00022989"/>
    </source>
</evidence>
<evidence type="ECO:0000313" key="15">
    <source>
        <dbReference type="Proteomes" id="UP000624404"/>
    </source>
</evidence>
<dbReference type="GO" id="GO:0006999">
    <property type="term" value="P:nuclear pore organization"/>
    <property type="evidence" value="ECO:0007669"/>
    <property type="project" value="TreeGrafter"/>
</dbReference>
<accession>A0A8H2W344</accession>
<evidence type="ECO:0000313" key="14">
    <source>
        <dbReference type="EMBL" id="CAD6450596.1"/>
    </source>
</evidence>
<dbReference type="GO" id="GO:0070762">
    <property type="term" value="C:nuclear pore transmembrane ring"/>
    <property type="evidence" value="ECO:0007669"/>
    <property type="project" value="TreeGrafter"/>
</dbReference>
<evidence type="ECO:0000256" key="13">
    <source>
        <dbReference type="SAM" id="Phobius"/>
    </source>
</evidence>
<dbReference type="GO" id="GO:0106166">
    <property type="term" value="F:spindle pole body-nuclear membrane anchor activity"/>
    <property type="evidence" value="ECO:0007669"/>
    <property type="project" value="TreeGrafter"/>
</dbReference>
<evidence type="ECO:0000256" key="4">
    <source>
        <dbReference type="ARBA" id="ARBA00022448"/>
    </source>
</evidence>
<dbReference type="PANTHER" id="PTHR13269">
    <property type="entry name" value="NUCLEOPORIN NDC1"/>
    <property type="match status" value="1"/>
</dbReference>
<evidence type="ECO:0000256" key="6">
    <source>
        <dbReference type="ARBA" id="ARBA00022816"/>
    </source>
</evidence>
<keyword evidence="6" id="KW-0509">mRNA transport</keyword>
<keyword evidence="7" id="KW-0653">Protein transport</keyword>
<dbReference type="AlphaFoldDB" id="A0A8H2W344"/>
<evidence type="ECO:0000256" key="9">
    <source>
        <dbReference type="ARBA" id="ARBA00023010"/>
    </source>
</evidence>
<keyword evidence="4" id="KW-0813">Transport</keyword>
<evidence type="ECO:0000256" key="10">
    <source>
        <dbReference type="ARBA" id="ARBA00023132"/>
    </source>
</evidence>
<keyword evidence="11 13" id="KW-0472">Membrane</keyword>
<comment type="similarity">
    <text evidence="3">Belongs to the NDC1 family.</text>
</comment>
<keyword evidence="8 13" id="KW-1133">Transmembrane helix</keyword>
<feature type="transmembrane region" description="Helical" evidence="13">
    <location>
        <begin position="148"/>
        <end position="168"/>
    </location>
</feature>
<dbReference type="GO" id="GO:0031965">
    <property type="term" value="C:nuclear membrane"/>
    <property type="evidence" value="ECO:0007669"/>
    <property type="project" value="UniProtKB-SubCell"/>
</dbReference>
<dbReference type="Pfam" id="PF09531">
    <property type="entry name" value="Ndc1_Nup"/>
    <property type="match status" value="1"/>
</dbReference>
<evidence type="ECO:0000256" key="5">
    <source>
        <dbReference type="ARBA" id="ARBA00022692"/>
    </source>
</evidence>
<dbReference type="GO" id="GO:0051028">
    <property type="term" value="P:mRNA transport"/>
    <property type="evidence" value="ECO:0007669"/>
    <property type="project" value="UniProtKB-KW"/>
</dbReference>
<feature type="transmembrane region" description="Helical" evidence="13">
    <location>
        <begin position="61"/>
        <end position="80"/>
    </location>
</feature>
<keyword evidence="9" id="KW-0811">Translocation</keyword>
<feature type="transmembrane region" description="Helical" evidence="13">
    <location>
        <begin position="215"/>
        <end position="241"/>
    </location>
</feature>
<gene>
    <name evidence="14" type="ORF">SCLTRI_LOCUS9403</name>
</gene>
<sequence length="663" mass="75374">MPPAVRIRPYKDFLTPALHRRFALATAVLAAVCYIEAVWVGEWNSFLWSWFPLGRAGIRSGLFFICAFMIFILRVAQLHVGMRTSISTFHTFIQYAPKFQTVQTALWYLFSAWFFSEIYIWSVPESAGLNRIKLAAKTSRPILNEKPIYLTMCLLFNAIVQAGFHLMYDYDRIDIPFTKTGPEVSSEQPSHTTVLPMVQLKAKAMPLAISCLKRVTIMAVVSPFIYSMNISLPIPFILPIYTFNIRESVWGFTRSFAKIFWNLPKAATPPNELPFHWTMVLRTIISGLMLTLLWEFGNLAFSVYVAQAPLKNDRPITYESRDPNGSLLTGLKGKKLQTRAFAFWELVEIAQQYQGRRKAIFDDIDRVGGSAWSQILATCLETINEINQRIEEYDPKKPPSVISVYEEQETQDPVSSLPRLLTESLKEEPKGGLVRKPQPAESRSTRYLEAVGSFAKSQGELSPPDKISRSRQLKEDKKKAAIKSAVSTQFQQPEGIQKILREQAIIILSLPFGKPFRQEYRKEIASVVLGTPYGDLGIIIDAINSITRFAVCSLVEDKYGKVQKDIKDIVETYTKTIVEVQKFRTGLGTHWTDVEGRQESPEVDLLLAVLKSGLREIVGAFGDYSAELKINQTALRVAREAMNMPPPRQEDMEQRRRWKTCIV</sequence>
<evidence type="ECO:0000256" key="3">
    <source>
        <dbReference type="ARBA" id="ARBA00005760"/>
    </source>
</evidence>
<evidence type="ECO:0000256" key="1">
    <source>
        <dbReference type="ARBA" id="ARBA00004232"/>
    </source>
</evidence>
<proteinExistence type="inferred from homology"/>
<dbReference type="GO" id="GO:0005816">
    <property type="term" value="C:spindle pole body"/>
    <property type="evidence" value="ECO:0007669"/>
    <property type="project" value="TreeGrafter"/>
</dbReference>
<dbReference type="Proteomes" id="UP000624404">
    <property type="component" value="Unassembled WGS sequence"/>
</dbReference>
<evidence type="ECO:0000256" key="11">
    <source>
        <dbReference type="ARBA" id="ARBA00023136"/>
    </source>
</evidence>
<organism evidence="14 15">
    <name type="scientific">Sclerotinia trifoliorum</name>
    <dbReference type="NCBI Taxonomy" id="28548"/>
    <lineage>
        <taxon>Eukaryota</taxon>
        <taxon>Fungi</taxon>
        <taxon>Dikarya</taxon>
        <taxon>Ascomycota</taxon>
        <taxon>Pezizomycotina</taxon>
        <taxon>Leotiomycetes</taxon>
        <taxon>Helotiales</taxon>
        <taxon>Sclerotiniaceae</taxon>
        <taxon>Sclerotinia</taxon>
    </lineage>
</organism>
<keyword evidence="5 13" id="KW-0812">Transmembrane</keyword>
<reference evidence="14" key="1">
    <citation type="submission" date="2020-10" db="EMBL/GenBank/DDBJ databases">
        <authorList>
            <person name="Kusch S."/>
        </authorList>
    </citation>
    <scope>NUCLEOTIDE SEQUENCE</scope>
    <source>
        <strain evidence="14">SwB9</strain>
    </source>
</reference>
<keyword evidence="10" id="KW-0906">Nuclear pore complex</keyword>
<feature type="transmembrane region" description="Helical" evidence="13">
    <location>
        <begin position="101"/>
        <end position="121"/>
    </location>
</feature>
<evidence type="ECO:0000256" key="2">
    <source>
        <dbReference type="ARBA" id="ARBA00004567"/>
    </source>
</evidence>
<dbReference type="GO" id="GO:0015031">
    <property type="term" value="P:protein transport"/>
    <property type="evidence" value="ECO:0007669"/>
    <property type="project" value="UniProtKB-KW"/>
</dbReference>
<dbReference type="PANTHER" id="PTHR13269:SF6">
    <property type="entry name" value="NUCLEOPORIN NDC1"/>
    <property type="match status" value="1"/>
</dbReference>
<dbReference type="EMBL" id="CAJHIA010000034">
    <property type="protein sequence ID" value="CAD6450596.1"/>
    <property type="molecule type" value="Genomic_DNA"/>
</dbReference>
<dbReference type="GO" id="GO:0070631">
    <property type="term" value="P:spindle pole body localization"/>
    <property type="evidence" value="ECO:0007669"/>
    <property type="project" value="TreeGrafter"/>
</dbReference>
<keyword evidence="12" id="KW-0539">Nucleus</keyword>
<name>A0A8H2W344_9HELO</name>
<dbReference type="OrthoDB" id="67850at2759"/>
<comment type="subcellular location">
    <subcellularLocation>
        <location evidence="1">Nucleus membrane</location>
        <topology evidence="1">Multi-pass membrane protein</topology>
    </subcellularLocation>
    <subcellularLocation>
        <location evidence="2">Nucleus</location>
        <location evidence="2">Nuclear pore complex</location>
    </subcellularLocation>
</comment>
<comment type="caution">
    <text evidence="14">The sequence shown here is derived from an EMBL/GenBank/DDBJ whole genome shotgun (WGS) entry which is preliminary data.</text>
</comment>
<dbReference type="InterPro" id="IPR019049">
    <property type="entry name" value="Nucleoporin_prot_Ndc1/Nup"/>
</dbReference>
<evidence type="ECO:0000256" key="12">
    <source>
        <dbReference type="ARBA" id="ARBA00023242"/>
    </source>
</evidence>